<dbReference type="Pfam" id="PF14612">
    <property type="entry name" value="Ino80_Iec3"/>
    <property type="match status" value="1"/>
</dbReference>
<reference evidence="4 5" key="1">
    <citation type="journal article" date="2011" name="Proc. Natl. Acad. Sci. U.S.A.">
        <title>Genome and transcriptome analyses of the mountain pine beetle-fungal symbiont Grosmannia clavigera, a lodgepole pine pathogen.</title>
        <authorList>
            <person name="DiGuistini S."/>
            <person name="Wang Y."/>
            <person name="Liao N.Y."/>
            <person name="Taylor G."/>
            <person name="Tanguay P."/>
            <person name="Feau N."/>
            <person name="Henrissat B."/>
            <person name="Chan S.K."/>
            <person name="Hesse-Orce U."/>
            <person name="Alamouti S.M."/>
            <person name="Tsui C.K.M."/>
            <person name="Docking R.T."/>
            <person name="Levasseur A."/>
            <person name="Haridas S."/>
            <person name="Robertson G."/>
            <person name="Birol I."/>
            <person name="Holt R.A."/>
            <person name="Marra M.A."/>
            <person name="Hamelin R.C."/>
            <person name="Hirst M."/>
            <person name="Jones S.J.M."/>
            <person name="Bohlmann J."/>
            <person name="Breuil C."/>
        </authorList>
    </citation>
    <scope>NUCLEOTIDE SEQUENCE [LARGE SCALE GENOMIC DNA]</scope>
    <source>
        <strain evidence="5">kw1407 / UAMH 11150</strain>
    </source>
</reference>
<feature type="compositionally biased region" description="Acidic residues" evidence="1">
    <location>
        <begin position="556"/>
        <end position="569"/>
    </location>
</feature>
<dbReference type="OrthoDB" id="4095124at2759"/>
<feature type="region of interest" description="Disordered" evidence="1">
    <location>
        <begin position="346"/>
        <end position="417"/>
    </location>
</feature>
<feature type="compositionally biased region" description="Low complexity" evidence="1">
    <location>
        <begin position="26"/>
        <end position="39"/>
    </location>
</feature>
<dbReference type="GeneID" id="25974630"/>
<protein>
    <submittedName>
        <fullName evidence="4">Uncharacterized protein</fullName>
    </submittedName>
</protein>
<evidence type="ECO:0000313" key="5">
    <source>
        <dbReference type="Proteomes" id="UP000007796"/>
    </source>
</evidence>
<dbReference type="HOGENOM" id="CLU_038623_1_0_1"/>
<evidence type="ECO:0000259" key="3">
    <source>
        <dbReference type="Pfam" id="PF24244"/>
    </source>
</evidence>
<dbReference type="EMBL" id="GL629765">
    <property type="protein sequence ID" value="EFX04792.1"/>
    <property type="molecule type" value="Genomic_DNA"/>
</dbReference>
<dbReference type="STRING" id="655863.F0XDV1"/>
<dbReference type="InterPro" id="IPR032742">
    <property type="entry name" value="Iec3_N"/>
</dbReference>
<dbReference type="GO" id="GO:0031011">
    <property type="term" value="C:Ino80 complex"/>
    <property type="evidence" value="ECO:0007669"/>
    <property type="project" value="InterPro"/>
</dbReference>
<feature type="compositionally biased region" description="Acidic residues" evidence="1">
    <location>
        <begin position="578"/>
        <end position="594"/>
    </location>
</feature>
<feature type="domain" description="INO80 complex subunit 3-like middle region" evidence="3">
    <location>
        <begin position="169"/>
        <end position="341"/>
    </location>
</feature>
<evidence type="ECO:0000313" key="4">
    <source>
        <dbReference type="EMBL" id="EFX04792.1"/>
    </source>
</evidence>
<organism evidence="5">
    <name type="scientific">Grosmannia clavigera (strain kw1407 / UAMH 11150)</name>
    <name type="common">Blue stain fungus</name>
    <name type="synonym">Graphiocladiella clavigera</name>
    <dbReference type="NCBI Taxonomy" id="655863"/>
    <lineage>
        <taxon>Eukaryota</taxon>
        <taxon>Fungi</taxon>
        <taxon>Dikarya</taxon>
        <taxon>Ascomycota</taxon>
        <taxon>Pezizomycotina</taxon>
        <taxon>Sordariomycetes</taxon>
        <taxon>Sordariomycetidae</taxon>
        <taxon>Ophiostomatales</taxon>
        <taxon>Ophiostomataceae</taxon>
        <taxon>Leptographium</taxon>
    </lineage>
</organism>
<evidence type="ECO:0000259" key="2">
    <source>
        <dbReference type="Pfam" id="PF14612"/>
    </source>
</evidence>
<dbReference type="Pfam" id="PF24244">
    <property type="entry name" value="Iec3-like_M"/>
    <property type="match status" value="1"/>
</dbReference>
<feature type="compositionally biased region" description="Gly residues" evidence="1">
    <location>
        <begin position="370"/>
        <end position="386"/>
    </location>
</feature>
<gene>
    <name evidence="4" type="ORF">CMQ_1720</name>
</gene>
<accession>F0XDV1</accession>
<feature type="region of interest" description="Disordered" evidence="1">
    <location>
        <begin position="429"/>
        <end position="511"/>
    </location>
</feature>
<dbReference type="InterPro" id="IPR055449">
    <property type="entry name" value="Iec3-like_M"/>
</dbReference>
<name>F0XDV1_GROCL</name>
<feature type="region of interest" description="Disordered" evidence="1">
    <location>
        <begin position="20"/>
        <end position="59"/>
    </location>
</feature>
<sequence length="594" mass="61986">MDGEGTISFRGVKMEEAAPTATDLVAASPLPTTAASSTSHNNAEIDDAKSKTKPSQGVMPYRSWKRKHLKMRLAFEEKMEANARLHAEEVKAIQTSKRLAVEIDRVLDLLLDVNNSAQIPGSKRIDLSLTSSDESSKLTSLDIDHKGGWAKRFSDKSDPQAPPPELPAKSLQSLLHDVRHVNLAAANRGLPSLLKDLVAGDDNKLAFVVPTGKNSPQQHPQQKLKHYPESFLSADDIDNYLWEVDRNVAGHVLLAGQTPPPMLPTLAPFAHMVDTHTPTANGGSSGWEEFFNRSISKTDLPSIYGASMTATTRDSILRNPTSVFNWLKKNAPKAVFLQEGEATAAAAADRENSNNGHYNHGDDYHHYSYGGAGNQNGAGGGGGGSGAPTARGRKSVGGSGVERTASSRGGGRKRASAVIPLREHLAVDGVESDDLSHELATPRAMGPTGSGGRGGKRKRPMQDDDAGYRPRASTGAGAGVGATPTGAGGSSGRGTKRKRKSEGGLGDMTNTITSTLSSMAAKKARKSGDAAAAATVAAAREAAETVDVAETVAAADGDDLDMAEGEAEADGGGGGGGGDDDDDVDEDDDASTAE</sequence>
<keyword evidence="5" id="KW-1185">Reference proteome</keyword>
<dbReference type="InParanoid" id="F0XDV1"/>
<feature type="domain" description="INO80 complex subunit 3 N-terminal" evidence="2">
    <location>
        <begin position="62"/>
        <end position="130"/>
    </location>
</feature>
<dbReference type="eggNOG" id="ENOG502SG34">
    <property type="taxonomic scope" value="Eukaryota"/>
</dbReference>
<feature type="region of interest" description="Disordered" evidence="1">
    <location>
        <begin position="553"/>
        <end position="594"/>
    </location>
</feature>
<dbReference type="Proteomes" id="UP000007796">
    <property type="component" value="Unassembled WGS sequence"/>
</dbReference>
<dbReference type="RefSeq" id="XP_014174274.1">
    <property type="nucleotide sequence ID" value="XM_014318799.1"/>
</dbReference>
<feature type="compositionally biased region" description="Gly residues" evidence="1">
    <location>
        <begin position="476"/>
        <end position="492"/>
    </location>
</feature>
<proteinExistence type="predicted"/>
<evidence type="ECO:0000256" key="1">
    <source>
        <dbReference type="SAM" id="MobiDB-lite"/>
    </source>
</evidence>
<dbReference type="AlphaFoldDB" id="F0XDV1"/>
<dbReference type="GO" id="GO:0006338">
    <property type="term" value="P:chromatin remodeling"/>
    <property type="evidence" value="ECO:0007669"/>
    <property type="project" value="InterPro"/>
</dbReference>